<evidence type="ECO:0000256" key="5">
    <source>
        <dbReference type="SAM" id="Phobius"/>
    </source>
</evidence>
<keyword evidence="4 5" id="KW-0472">Membrane</keyword>
<dbReference type="GO" id="GO:0004888">
    <property type="term" value="F:transmembrane signaling receptor activity"/>
    <property type="evidence" value="ECO:0007669"/>
    <property type="project" value="InterPro"/>
</dbReference>
<evidence type="ECO:0000256" key="2">
    <source>
        <dbReference type="ARBA" id="ARBA00022692"/>
    </source>
</evidence>
<feature type="transmembrane region" description="Helical" evidence="5">
    <location>
        <begin position="174"/>
        <end position="197"/>
    </location>
</feature>
<dbReference type="InterPro" id="IPR006201">
    <property type="entry name" value="Neur_channel"/>
</dbReference>
<keyword evidence="3 5" id="KW-1133">Transmembrane helix</keyword>
<accession>A0AAD9UK22</accession>
<evidence type="ECO:0000256" key="1">
    <source>
        <dbReference type="ARBA" id="ARBA00004141"/>
    </source>
</evidence>
<dbReference type="InterPro" id="IPR006202">
    <property type="entry name" value="Neur_chan_lig-bd"/>
</dbReference>
<dbReference type="InterPro" id="IPR006029">
    <property type="entry name" value="Neurotrans-gated_channel_TM"/>
</dbReference>
<dbReference type="Proteomes" id="UP001209878">
    <property type="component" value="Unassembled WGS sequence"/>
</dbReference>
<dbReference type="CDD" id="cd19051">
    <property type="entry name" value="LGIC_TM_cation"/>
    <property type="match status" value="1"/>
</dbReference>
<dbReference type="EMBL" id="JAODUO010000030">
    <property type="protein sequence ID" value="KAK2192429.1"/>
    <property type="molecule type" value="Genomic_DNA"/>
</dbReference>
<feature type="transmembrane region" description="Helical" evidence="5">
    <location>
        <begin position="319"/>
        <end position="341"/>
    </location>
</feature>
<organism evidence="8 9">
    <name type="scientific">Ridgeia piscesae</name>
    <name type="common">Tubeworm</name>
    <dbReference type="NCBI Taxonomy" id="27915"/>
    <lineage>
        <taxon>Eukaryota</taxon>
        <taxon>Metazoa</taxon>
        <taxon>Spiralia</taxon>
        <taxon>Lophotrochozoa</taxon>
        <taxon>Annelida</taxon>
        <taxon>Polychaeta</taxon>
        <taxon>Sedentaria</taxon>
        <taxon>Canalipalpata</taxon>
        <taxon>Sabellida</taxon>
        <taxon>Siboglinidae</taxon>
        <taxon>Ridgeia</taxon>
    </lineage>
</organism>
<dbReference type="AlphaFoldDB" id="A0AAD9UK22"/>
<feature type="transmembrane region" description="Helical" evidence="5">
    <location>
        <begin position="110"/>
        <end position="132"/>
    </location>
</feature>
<sequence>MDHFPIRLTSDGWVRWNSLVVTRSLCKISAFYFPYDTQVCHFKYGSWAHHGGQINMINTSSTGDISECMNRGEWALVGIPVRRHVRKYACCDEPYVDVTFYITLTRRGGYYIMHLIIPVCGMVMLSTASFYLPAESGDKTSVVIVVYLSQLVSYLVLGIVLPKQSDIVTLVGQYMLVMQLLMATAIILNILVIHVHFQRMHAWKVPFRMRDFFFYRIGPWIKMSNNIAKCKTNQARSSMFRKRFLAGLETVFATAGLAQGSVTSMGDTSNTQLLTDEYSRAQKNVLEQAKVMADEMSRKAYWRDVRAEWTLLAMILDRVFLIIYGVLVTTIVTGIIIRLNFPADIDEVIE</sequence>
<dbReference type="GO" id="GO:0016020">
    <property type="term" value="C:membrane"/>
    <property type="evidence" value="ECO:0007669"/>
    <property type="project" value="UniProtKB-SubCell"/>
</dbReference>
<comment type="caution">
    <text evidence="8">The sequence shown here is derived from an EMBL/GenBank/DDBJ whole genome shotgun (WGS) entry which is preliminary data.</text>
</comment>
<dbReference type="PANTHER" id="PTHR18945">
    <property type="entry name" value="NEUROTRANSMITTER GATED ION CHANNEL"/>
    <property type="match status" value="1"/>
</dbReference>
<keyword evidence="9" id="KW-1185">Reference proteome</keyword>
<dbReference type="InterPro" id="IPR036719">
    <property type="entry name" value="Neuro-gated_channel_TM_sf"/>
</dbReference>
<dbReference type="SUPFAM" id="SSF63712">
    <property type="entry name" value="Nicotinic receptor ligand binding domain-like"/>
    <property type="match status" value="1"/>
</dbReference>
<dbReference type="Gene3D" id="1.20.58.390">
    <property type="entry name" value="Neurotransmitter-gated ion-channel transmembrane domain"/>
    <property type="match status" value="2"/>
</dbReference>
<dbReference type="InterPro" id="IPR038050">
    <property type="entry name" value="Neuro_actylchol_rec"/>
</dbReference>
<evidence type="ECO:0000313" key="9">
    <source>
        <dbReference type="Proteomes" id="UP001209878"/>
    </source>
</evidence>
<proteinExistence type="predicted"/>
<protein>
    <submittedName>
        <fullName evidence="8">Uncharacterized protein</fullName>
    </submittedName>
</protein>
<evidence type="ECO:0000259" key="6">
    <source>
        <dbReference type="Pfam" id="PF02931"/>
    </source>
</evidence>
<keyword evidence="2 5" id="KW-0812">Transmembrane</keyword>
<evidence type="ECO:0000259" key="7">
    <source>
        <dbReference type="Pfam" id="PF02932"/>
    </source>
</evidence>
<feature type="domain" description="Neurotransmitter-gated ion-channel transmembrane" evidence="7">
    <location>
        <begin position="115"/>
        <end position="329"/>
    </location>
</feature>
<dbReference type="SUPFAM" id="SSF90112">
    <property type="entry name" value="Neurotransmitter-gated ion-channel transmembrane pore"/>
    <property type="match status" value="1"/>
</dbReference>
<name>A0AAD9UK22_RIDPI</name>
<dbReference type="Pfam" id="PF02931">
    <property type="entry name" value="Neur_chan_LBD"/>
    <property type="match status" value="1"/>
</dbReference>
<reference evidence="8" key="1">
    <citation type="journal article" date="2023" name="Mol. Biol. Evol.">
        <title>Third-Generation Sequencing Reveals the Adaptive Role of the Epigenome in Three Deep-Sea Polychaetes.</title>
        <authorList>
            <person name="Perez M."/>
            <person name="Aroh O."/>
            <person name="Sun Y."/>
            <person name="Lan Y."/>
            <person name="Juniper S.K."/>
            <person name="Young C.R."/>
            <person name="Angers B."/>
            <person name="Qian P.Y."/>
        </authorList>
    </citation>
    <scope>NUCLEOTIDE SEQUENCE</scope>
    <source>
        <strain evidence="8">R07B-5</strain>
    </source>
</reference>
<comment type="subcellular location">
    <subcellularLocation>
        <location evidence="1">Membrane</location>
        <topology evidence="1">Multi-pass membrane protein</topology>
    </subcellularLocation>
</comment>
<evidence type="ECO:0000313" key="8">
    <source>
        <dbReference type="EMBL" id="KAK2192429.1"/>
    </source>
</evidence>
<dbReference type="Pfam" id="PF02932">
    <property type="entry name" value="Neur_chan_memb"/>
    <property type="match status" value="1"/>
</dbReference>
<dbReference type="GO" id="GO:0005230">
    <property type="term" value="F:extracellular ligand-gated monoatomic ion channel activity"/>
    <property type="evidence" value="ECO:0007669"/>
    <property type="project" value="InterPro"/>
</dbReference>
<evidence type="ECO:0000256" key="4">
    <source>
        <dbReference type="ARBA" id="ARBA00023136"/>
    </source>
</evidence>
<evidence type="ECO:0000256" key="3">
    <source>
        <dbReference type="ARBA" id="ARBA00022989"/>
    </source>
</evidence>
<dbReference type="Gene3D" id="2.70.170.10">
    <property type="entry name" value="Neurotransmitter-gated ion-channel ligand-binding domain"/>
    <property type="match status" value="1"/>
</dbReference>
<feature type="transmembrane region" description="Helical" evidence="5">
    <location>
        <begin position="144"/>
        <end position="162"/>
    </location>
</feature>
<dbReference type="FunFam" id="2.70.170.10:FF:000060">
    <property type="entry name" value="Nicotinic acetylcholine receptor subunit alpha4"/>
    <property type="match status" value="1"/>
</dbReference>
<feature type="domain" description="Neurotransmitter-gated ion-channel ligand-binding" evidence="6">
    <location>
        <begin position="6"/>
        <end position="107"/>
    </location>
</feature>
<dbReference type="InterPro" id="IPR036734">
    <property type="entry name" value="Neur_chan_lig-bd_sf"/>
</dbReference>
<gene>
    <name evidence="8" type="ORF">NP493_31g01032</name>
</gene>